<sequence>MSKVKITIFTDPLCPWCWGEEPFLRKLETHFPQQIEFHSIMGGLVEDLNKERPESQSVSDYYANFNKEVVEHTVESEKKHHMPVDMNGVEIYSEQKASSFLSNIAYKAAQLAAPHLADLFLYNLRAAAFAERRDILDEGELMNIADETGIDIAAFLEHMNDGSAQKKFEEDFQLTASSDIEYFPTFFFEYEGKTMKLKSYRTYEELSAVVKAISKGNLTLAEVQFTPESLLAFMQEHPKMAAEEIRLAFNLATIEEVEKAIEPLLESGLLQKKTAGTSFFVVKPSKTMSCDLTTGVCTLG</sequence>
<reference evidence="1 2" key="1">
    <citation type="submission" date="2021-07" db="EMBL/GenBank/DDBJ databases">
        <title>Genomic diversity and antimicrobial resistance of Prevotella spp. isolated from chronic lung disease airways.</title>
        <authorList>
            <person name="Webb K.A."/>
            <person name="Olagoke O.S."/>
            <person name="Baird T."/>
            <person name="Neill J."/>
            <person name="Pham A."/>
            <person name="Wells T.J."/>
            <person name="Ramsay K.A."/>
            <person name="Bell S.C."/>
            <person name="Sarovich D.S."/>
            <person name="Price E.P."/>
        </authorList>
    </citation>
    <scope>NUCLEOTIDE SEQUENCE [LARGE SCALE GENOMIC DNA]</scope>
    <source>
        <strain evidence="1 2">SCHI0011.S.12</strain>
    </source>
</reference>
<proteinExistence type="predicted"/>
<gene>
    <name evidence="1" type="ORF">KZO38_05335</name>
</gene>
<dbReference type="Proteomes" id="UP000788426">
    <property type="component" value="Unassembled WGS sequence"/>
</dbReference>
<evidence type="ECO:0000313" key="2">
    <source>
        <dbReference type="Proteomes" id="UP000788426"/>
    </source>
</evidence>
<protein>
    <submittedName>
        <fullName evidence="1">DsbA family protein</fullName>
    </submittedName>
</protein>
<dbReference type="CDD" id="cd03025">
    <property type="entry name" value="DsbA_FrnE_like"/>
    <property type="match status" value="1"/>
</dbReference>
<dbReference type="PANTHER" id="PTHR13887:SF47">
    <property type="entry name" value="CLPXP ADAPTER PROTEIN SPXH"/>
    <property type="match status" value="1"/>
</dbReference>
<keyword evidence="2" id="KW-1185">Reference proteome</keyword>
<evidence type="ECO:0000313" key="1">
    <source>
        <dbReference type="EMBL" id="MBW4769181.1"/>
    </source>
</evidence>
<organism evidence="1 2">
    <name type="scientific">Hoylesella nanceiensis</name>
    <dbReference type="NCBI Taxonomy" id="425941"/>
    <lineage>
        <taxon>Bacteria</taxon>
        <taxon>Pseudomonadati</taxon>
        <taxon>Bacteroidota</taxon>
        <taxon>Bacteroidia</taxon>
        <taxon>Bacteroidales</taxon>
        <taxon>Prevotellaceae</taxon>
        <taxon>Hoylesella</taxon>
    </lineage>
</organism>
<dbReference type="RefSeq" id="WP_219480797.1">
    <property type="nucleotide sequence ID" value="NZ_JAHXCT010000003.1"/>
</dbReference>
<comment type="caution">
    <text evidence="1">The sequence shown here is derived from an EMBL/GenBank/DDBJ whole genome shotgun (WGS) entry which is preliminary data.</text>
</comment>
<accession>A0ABS6YCB0</accession>
<dbReference type="EMBL" id="JAHXCT010000003">
    <property type="protein sequence ID" value="MBW4769181.1"/>
    <property type="molecule type" value="Genomic_DNA"/>
</dbReference>
<dbReference type="PANTHER" id="PTHR13887">
    <property type="entry name" value="GLUTATHIONE S-TRANSFERASE KAPPA"/>
    <property type="match status" value="1"/>
</dbReference>
<name>A0ABS6YCB0_9BACT</name>
<dbReference type="Pfam" id="PF13743">
    <property type="entry name" value="Thioredoxin_5"/>
    <property type="match status" value="1"/>
</dbReference>